<dbReference type="AlphaFoldDB" id="A0A1J5RI86"/>
<dbReference type="InterPro" id="IPR021255">
    <property type="entry name" value="DUF2807"/>
</dbReference>
<evidence type="ECO:0000259" key="1">
    <source>
        <dbReference type="Pfam" id="PF10988"/>
    </source>
</evidence>
<proteinExistence type="predicted"/>
<gene>
    <name evidence="2" type="ORF">GALL_228430</name>
</gene>
<dbReference type="Pfam" id="PF10988">
    <property type="entry name" value="DUF2807"/>
    <property type="match status" value="1"/>
</dbReference>
<sequence>MIMKTILVSFAVMLLAISSATAQKVMNEDNAEKRTVGSFHAIEVSAGIQVIITKGDKEELAVAASDKELINKVETVVKNGVLKISRQSDWKFWENFKNPRIKVYVSYTNLDGLEASSGASIKGSGIDLNKLFVHQSSGAFIELSGSADNLEVSGNSGSQFNGYDLKTVTCNADVNSGANIKVNVSKEISAKANSGGSIRYKGDGSIRDINVNSGGSVKKQN</sequence>
<evidence type="ECO:0000313" key="2">
    <source>
        <dbReference type="EMBL" id="OIQ95146.1"/>
    </source>
</evidence>
<feature type="domain" description="Putative auto-transporter adhesin head GIN" evidence="1">
    <location>
        <begin position="39"/>
        <end position="203"/>
    </location>
</feature>
<dbReference type="EMBL" id="MLJW01000172">
    <property type="protein sequence ID" value="OIQ95146.1"/>
    <property type="molecule type" value="Genomic_DNA"/>
</dbReference>
<comment type="caution">
    <text evidence="2">The sequence shown here is derived from an EMBL/GenBank/DDBJ whole genome shotgun (WGS) entry which is preliminary data.</text>
</comment>
<dbReference type="Gene3D" id="2.160.20.120">
    <property type="match status" value="1"/>
</dbReference>
<accession>A0A1J5RI86</accession>
<protein>
    <recommendedName>
        <fullName evidence="1">Putative auto-transporter adhesin head GIN domain-containing protein</fullName>
    </recommendedName>
</protein>
<organism evidence="2">
    <name type="scientific">mine drainage metagenome</name>
    <dbReference type="NCBI Taxonomy" id="410659"/>
    <lineage>
        <taxon>unclassified sequences</taxon>
        <taxon>metagenomes</taxon>
        <taxon>ecological metagenomes</taxon>
    </lineage>
</organism>
<reference evidence="2" key="1">
    <citation type="submission" date="2016-10" db="EMBL/GenBank/DDBJ databases">
        <title>Sequence of Gallionella enrichment culture.</title>
        <authorList>
            <person name="Poehlein A."/>
            <person name="Muehling M."/>
            <person name="Daniel R."/>
        </authorList>
    </citation>
    <scope>NUCLEOTIDE SEQUENCE</scope>
</reference>
<name>A0A1J5RI86_9ZZZZ</name>